<dbReference type="SUPFAM" id="SSF54975">
    <property type="entry name" value="Acylphosphatase/BLUF domain-like"/>
    <property type="match status" value="1"/>
</dbReference>
<reference evidence="5" key="1">
    <citation type="submission" date="2017-09" db="EMBL/GenBank/DDBJ databases">
        <title>Depth-based differentiation of microbial function through sediment-hosted aquifers and enrichment of novel symbionts in the deep terrestrial subsurface.</title>
        <authorList>
            <person name="Probst A.J."/>
            <person name="Ladd B."/>
            <person name="Jarett J.K."/>
            <person name="Geller-Mcgrath D.E."/>
            <person name="Sieber C.M.K."/>
            <person name="Emerson J.B."/>
            <person name="Anantharaman K."/>
            <person name="Thomas B.C."/>
            <person name="Malmstrom R."/>
            <person name="Stieglmeier M."/>
            <person name="Klingl A."/>
            <person name="Woyke T."/>
            <person name="Ryan C.M."/>
            <person name="Banfield J.F."/>
        </authorList>
    </citation>
    <scope>NUCLEOTIDE SEQUENCE [LARGE SCALE GENOMIC DNA]</scope>
</reference>
<organism evidence="4 5">
    <name type="scientific">Candidatus Nomurabacteria bacterium CG10_big_fil_rev_8_21_14_0_10_35_16</name>
    <dbReference type="NCBI Taxonomy" id="1974731"/>
    <lineage>
        <taxon>Bacteria</taxon>
        <taxon>Candidatus Nomuraibacteriota</taxon>
    </lineage>
</organism>
<comment type="similarity">
    <text evidence="2">Belongs to the acylphosphatase family.</text>
</comment>
<dbReference type="InterPro" id="IPR001792">
    <property type="entry name" value="Acylphosphatase-like_dom"/>
</dbReference>
<dbReference type="InterPro" id="IPR036046">
    <property type="entry name" value="Acylphosphatase-like_dom_sf"/>
</dbReference>
<evidence type="ECO:0000259" key="3">
    <source>
        <dbReference type="PROSITE" id="PS51160"/>
    </source>
</evidence>
<proteinExistence type="inferred from homology"/>
<dbReference type="EMBL" id="PFCQ01000003">
    <property type="protein sequence ID" value="PIR68487.1"/>
    <property type="molecule type" value="Genomic_DNA"/>
</dbReference>
<dbReference type="Pfam" id="PF00708">
    <property type="entry name" value="Acylphosphatase"/>
    <property type="match status" value="1"/>
</dbReference>
<accession>A0A2H0TBX1</accession>
<evidence type="ECO:0000256" key="2">
    <source>
        <dbReference type="RuleBase" id="RU004168"/>
    </source>
</evidence>
<protein>
    <recommendedName>
        <fullName evidence="3">Acylphosphatase-like domain-containing protein</fullName>
    </recommendedName>
</protein>
<sequence length="94" mass="10678">MFSRVESVLSAKGLGLDYLFFVKDCAIDLSLVGIVCTRDDGSVKIIAEGQEDNLVKFVERTKQRNATHPIENFYLKWGKYTGEFKEFTTDCGHH</sequence>
<gene>
    <name evidence="4" type="ORF">COU49_00385</name>
</gene>
<feature type="domain" description="Acylphosphatase-like" evidence="3">
    <location>
        <begin position="4"/>
        <end position="91"/>
    </location>
</feature>
<dbReference type="PROSITE" id="PS51160">
    <property type="entry name" value="ACYLPHOSPHATASE_3"/>
    <property type="match status" value="1"/>
</dbReference>
<evidence type="ECO:0000256" key="1">
    <source>
        <dbReference type="PROSITE-ProRule" id="PRU00520"/>
    </source>
</evidence>
<evidence type="ECO:0000313" key="4">
    <source>
        <dbReference type="EMBL" id="PIR68487.1"/>
    </source>
</evidence>
<name>A0A2H0TBX1_9BACT</name>
<evidence type="ECO:0000313" key="5">
    <source>
        <dbReference type="Proteomes" id="UP000230094"/>
    </source>
</evidence>
<comment type="caution">
    <text evidence="4">The sequence shown here is derived from an EMBL/GenBank/DDBJ whole genome shotgun (WGS) entry which is preliminary data.</text>
</comment>
<comment type="caution">
    <text evidence="1">Lacks conserved residue(s) required for the propagation of feature annotation.</text>
</comment>
<dbReference type="Proteomes" id="UP000230094">
    <property type="component" value="Unassembled WGS sequence"/>
</dbReference>
<dbReference type="Gene3D" id="3.30.70.100">
    <property type="match status" value="1"/>
</dbReference>
<dbReference type="AlphaFoldDB" id="A0A2H0TBX1"/>